<dbReference type="PANTHER" id="PTHR35040:SF9">
    <property type="entry name" value="4-LIKE CELL SURFACE PROTEIN, PUTATIVE (AFU_ORTHOLOGUE AFUA_4G14080)-RELATED"/>
    <property type="match status" value="1"/>
</dbReference>
<gene>
    <name evidence="3" type="ORF">ATF69_0087</name>
</gene>
<evidence type="ECO:0000256" key="2">
    <source>
        <dbReference type="SAM" id="SignalP"/>
    </source>
</evidence>
<dbReference type="PROSITE" id="PS51257">
    <property type="entry name" value="PROKAR_LIPOPROTEIN"/>
    <property type="match status" value="1"/>
</dbReference>
<feature type="signal peptide" evidence="2">
    <location>
        <begin position="1"/>
        <end position="21"/>
    </location>
</feature>
<sequence>MHTKNTTQRLASLLALTAALAGCGGGSDKTATPAPPAPPPPPAAAPVSVSFVLSANNVLEPSSSEPLSVNVSTNGSAAPNGTAATFAVNPSTAGTLAPVAPTTVGGVASTTLTVSSLPPTATFQVTATATSSANSASDSLTYYVRPAHKPLQVLVPAYFTATGTSSPWATLTSGATSYPDVQINVIASTNSGILTASTKEDTDLTTAVKAFRAVSGTSNRVIGYVATSSSSGGTLSVADVKATIDNYIRLYPKLLDGFFLDGMATDSARVAYFQDIYNYVKGLTSGMSTGASAPGTPLLVGNPGTYPVPAYAAVADTLVTYAGNSAAYQNVDPQPSSTWVYAKANTAQAMLVHSASTCTEMQAAVKNANRPRLNTGMVYATNLAIGAPWSALPTYWPQLLGTVDALNKERTLPLC</sequence>
<protein>
    <submittedName>
        <fullName evidence="3">Spherulation-specific family 4 protein</fullName>
    </submittedName>
</protein>
<dbReference type="Proteomes" id="UP000321485">
    <property type="component" value="Unassembled WGS sequence"/>
</dbReference>
<organism evidence="3 4">
    <name type="scientific">Acidovorax delafieldii</name>
    <name type="common">Pseudomonas delafieldii</name>
    <dbReference type="NCBI Taxonomy" id="47920"/>
    <lineage>
        <taxon>Bacteria</taxon>
        <taxon>Pseudomonadati</taxon>
        <taxon>Pseudomonadota</taxon>
        <taxon>Betaproteobacteria</taxon>
        <taxon>Burkholderiales</taxon>
        <taxon>Comamonadaceae</taxon>
        <taxon>Acidovorax</taxon>
    </lineage>
</organism>
<feature type="region of interest" description="Disordered" evidence="1">
    <location>
        <begin position="24"/>
        <end position="44"/>
    </location>
</feature>
<dbReference type="Pfam" id="PF12138">
    <property type="entry name" value="Spherulin4"/>
    <property type="match status" value="1"/>
</dbReference>
<dbReference type="AlphaFoldDB" id="A0A561XYC1"/>
<keyword evidence="2" id="KW-0732">Signal</keyword>
<dbReference type="InterPro" id="IPR021986">
    <property type="entry name" value="Spherulin4"/>
</dbReference>
<dbReference type="RefSeq" id="WP_146869544.1">
    <property type="nucleotide sequence ID" value="NZ_VJWE01000001.1"/>
</dbReference>
<reference evidence="3 4" key="1">
    <citation type="journal article" date="2015" name="Stand. Genomic Sci.">
        <title>Genomic Encyclopedia of Bacterial and Archaeal Type Strains, Phase III: the genomes of soil and plant-associated and newly described type strains.</title>
        <authorList>
            <person name="Whitman W.B."/>
            <person name="Woyke T."/>
            <person name="Klenk H.P."/>
            <person name="Zhou Y."/>
            <person name="Lilburn T.G."/>
            <person name="Beck B.J."/>
            <person name="De Vos P."/>
            <person name="Vandamme P."/>
            <person name="Eisen J.A."/>
            <person name="Garrity G."/>
            <person name="Hugenholtz P."/>
            <person name="Kyrpides N.C."/>
        </authorList>
    </citation>
    <scope>NUCLEOTIDE SEQUENCE [LARGE SCALE GENOMIC DNA]</scope>
    <source>
        <strain evidence="3 4">DSM 64</strain>
    </source>
</reference>
<evidence type="ECO:0000313" key="4">
    <source>
        <dbReference type="Proteomes" id="UP000321485"/>
    </source>
</evidence>
<feature type="chain" id="PRO_5022038217" evidence="2">
    <location>
        <begin position="22"/>
        <end position="415"/>
    </location>
</feature>
<feature type="compositionally biased region" description="Pro residues" evidence="1">
    <location>
        <begin position="33"/>
        <end position="44"/>
    </location>
</feature>
<evidence type="ECO:0000313" key="3">
    <source>
        <dbReference type="EMBL" id="TWG41104.1"/>
    </source>
</evidence>
<comment type="caution">
    <text evidence="3">The sequence shown here is derived from an EMBL/GenBank/DDBJ whole genome shotgun (WGS) entry which is preliminary data.</text>
</comment>
<proteinExistence type="predicted"/>
<dbReference type="GeneID" id="51109177"/>
<name>A0A561XYC1_ACIDE</name>
<dbReference type="PANTHER" id="PTHR35040">
    <property type="match status" value="1"/>
</dbReference>
<dbReference type="EMBL" id="VJWE01000001">
    <property type="protein sequence ID" value="TWG41104.1"/>
    <property type="molecule type" value="Genomic_DNA"/>
</dbReference>
<accession>A0A561XYC1</accession>
<evidence type="ECO:0000256" key="1">
    <source>
        <dbReference type="SAM" id="MobiDB-lite"/>
    </source>
</evidence>